<dbReference type="GO" id="GO:0022857">
    <property type="term" value="F:transmembrane transporter activity"/>
    <property type="evidence" value="ECO:0007669"/>
    <property type="project" value="TreeGrafter"/>
</dbReference>
<comment type="caution">
    <text evidence="9">The sequence shown here is derived from an EMBL/GenBank/DDBJ whole genome shotgun (WGS) entry which is preliminary data.</text>
</comment>
<keyword evidence="4 6" id="KW-1133">Transmembrane helix</keyword>
<dbReference type="InterPro" id="IPR025857">
    <property type="entry name" value="MacB_PCD"/>
</dbReference>
<feature type="domain" description="MacB-like periplasmic core" evidence="8">
    <location>
        <begin position="22"/>
        <end position="248"/>
    </location>
</feature>
<evidence type="ECO:0000256" key="1">
    <source>
        <dbReference type="ARBA" id="ARBA00004651"/>
    </source>
</evidence>
<gene>
    <name evidence="9" type="ORF">H9807_02165</name>
</gene>
<dbReference type="InterPro" id="IPR050250">
    <property type="entry name" value="Macrolide_Exporter_MacB"/>
</dbReference>
<organism evidence="9 10">
    <name type="scientific">Candidatus Bacteroides merdavium</name>
    <dbReference type="NCBI Taxonomy" id="2838472"/>
    <lineage>
        <taxon>Bacteria</taxon>
        <taxon>Pseudomonadati</taxon>
        <taxon>Bacteroidota</taxon>
        <taxon>Bacteroidia</taxon>
        <taxon>Bacteroidales</taxon>
        <taxon>Bacteroidaceae</taxon>
        <taxon>Bacteroides</taxon>
    </lineage>
</organism>
<reference evidence="9" key="2">
    <citation type="submission" date="2021-04" db="EMBL/GenBank/DDBJ databases">
        <authorList>
            <person name="Gilroy R."/>
        </authorList>
    </citation>
    <scope>NUCLEOTIDE SEQUENCE</scope>
    <source>
        <strain evidence="9">CHK118-2852</strain>
    </source>
</reference>
<evidence type="ECO:0000259" key="7">
    <source>
        <dbReference type="Pfam" id="PF02687"/>
    </source>
</evidence>
<evidence type="ECO:0000256" key="6">
    <source>
        <dbReference type="SAM" id="Phobius"/>
    </source>
</evidence>
<evidence type="ECO:0000256" key="5">
    <source>
        <dbReference type="ARBA" id="ARBA00023136"/>
    </source>
</evidence>
<keyword evidence="3 6" id="KW-0812">Transmembrane</keyword>
<evidence type="ECO:0000313" key="9">
    <source>
        <dbReference type="EMBL" id="HIZ90920.1"/>
    </source>
</evidence>
<reference evidence="9" key="1">
    <citation type="journal article" date="2021" name="PeerJ">
        <title>Extensive microbial diversity within the chicken gut microbiome revealed by metagenomics and culture.</title>
        <authorList>
            <person name="Gilroy R."/>
            <person name="Ravi A."/>
            <person name="Getino M."/>
            <person name="Pursley I."/>
            <person name="Horton D.L."/>
            <person name="Alikhan N.F."/>
            <person name="Baker D."/>
            <person name="Gharbi K."/>
            <person name="Hall N."/>
            <person name="Watson M."/>
            <person name="Adriaenssens E.M."/>
            <person name="Foster-Nyarko E."/>
            <person name="Jarju S."/>
            <person name="Secka A."/>
            <person name="Antonio M."/>
            <person name="Oren A."/>
            <person name="Chaudhuri R.R."/>
            <person name="La Ragione R."/>
            <person name="Hildebrand F."/>
            <person name="Pallen M.J."/>
        </authorList>
    </citation>
    <scope>NUCLEOTIDE SEQUENCE</scope>
    <source>
        <strain evidence="9">CHK118-2852</strain>
    </source>
</reference>
<dbReference type="InterPro" id="IPR003838">
    <property type="entry name" value="ABC3_permease_C"/>
</dbReference>
<evidence type="ECO:0000313" key="10">
    <source>
        <dbReference type="Proteomes" id="UP000824108"/>
    </source>
</evidence>
<dbReference type="EMBL" id="DXAV01000019">
    <property type="protein sequence ID" value="HIZ90920.1"/>
    <property type="molecule type" value="Genomic_DNA"/>
</dbReference>
<dbReference type="Proteomes" id="UP000824108">
    <property type="component" value="Unassembled WGS sequence"/>
</dbReference>
<evidence type="ECO:0000259" key="8">
    <source>
        <dbReference type="Pfam" id="PF12704"/>
    </source>
</evidence>
<dbReference type="Pfam" id="PF02687">
    <property type="entry name" value="FtsX"/>
    <property type="match status" value="1"/>
</dbReference>
<dbReference type="PANTHER" id="PTHR30572:SF18">
    <property type="entry name" value="ABC-TYPE MACROLIDE FAMILY EXPORT SYSTEM PERMEASE COMPONENT 2"/>
    <property type="match status" value="1"/>
</dbReference>
<dbReference type="PANTHER" id="PTHR30572">
    <property type="entry name" value="MEMBRANE COMPONENT OF TRANSPORTER-RELATED"/>
    <property type="match status" value="1"/>
</dbReference>
<comment type="subcellular location">
    <subcellularLocation>
        <location evidence="1">Cell membrane</location>
        <topology evidence="1">Multi-pass membrane protein</topology>
    </subcellularLocation>
</comment>
<feature type="domain" description="ABC3 transporter permease C-terminal" evidence="7">
    <location>
        <begin position="299"/>
        <end position="428"/>
    </location>
</feature>
<feature type="transmembrane region" description="Helical" evidence="6">
    <location>
        <begin position="398"/>
        <end position="425"/>
    </location>
</feature>
<accession>A0A9D2KCI7</accession>
<dbReference type="AlphaFoldDB" id="A0A9D2KCI7"/>
<sequence length="439" mass="49598">MLKTYFRQALALFRQNRLFSTLYIAGTGLAIAMTVIVAVVYYVKLAPVYPEVNRGNTYYLSGTSFERNKDGRFQSWSYAYSYRALQEWFYPLKNAREVSASTFGAVKYIQPSDRSGDFAVQIVETDPAYFRIYAFRFFEGQPFTQADLESGIRKAVITDKLARRLFGEEQGVIGRQFLLDYEAYQVCGVVRGASYLTSRSYADLYVPYSTVEGYRDAAYPEVPYCGPFQVTVWVEDGKQGEALCDEVHEIVRKQNLLHEADGLKMNIEGDPVSHLRASLMMSVGGGGGDWWRAVRYLLFILLALLLVPALNLSGLIASRMESRLPEMGIRKAFGGGRSKLLSQVLWENFLLTLTGGVLGLVVAWIALYGCREWVFRVFDRYAWLVPDGTDVHVSGEMLFAPAVFLITLVFCLVLNTLSALLPAWLSLRNPIVHSLYEKR</sequence>
<keyword evidence="5 6" id="KW-0472">Membrane</keyword>
<dbReference type="Pfam" id="PF12704">
    <property type="entry name" value="MacB_PCD"/>
    <property type="match status" value="1"/>
</dbReference>
<evidence type="ECO:0000256" key="4">
    <source>
        <dbReference type="ARBA" id="ARBA00022989"/>
    </source>
</evidence>
<evidence type="ECO:0000256" key="3">
    <source>
        <dbReference type="ARBA" id="ARBA00022692"/>
    </source>
</evidence>
<feature type="transmembrane region" description="Helical" evidence="6">
    <location>
        <begin position="349"/>
        <end position="369"/>
    </location>
</feature>
<dbReference type="GO" id="GO:0005886">
    <property type="term" value="C:plasma membrane"/>
    <property type="evidence" value="ECO:0007669"/>
    <property type="project" value="UniProtKB-SubCell"/>
</dbReference>
<protein>
    <submittedName>
        <fullName evidence="9">ABC transporter permease</fullName>
    </submittedName>
</protein>
<keyword evidence="2" id="KW-1003">Cell membrane</keyword>
<name>A0A9D2KCI7_9BACE</name>
<feature type="transmembrane region" description="Helical" evidence="6">
    <location>
        <begin position="296"/>
        <end position="317"/>
    </location>
</feature>
<evidence type="ECO:0000256" key="2">
    <source>
        <dbReference type="ARBA" id="ARBA00022475"/>
    </source>
</evidence>
<proteinExistence type="predicted"/>
<feature type="transmembrane region" description="Helical" evidence="6">
    <location>
        <begin position="21"/>
        <end position="43"/>
    </location>
</feature>